<name>A0A0A9E2L9_ARUDO</name>
<evidence type="ECO:0000313" key="2">
    <source>
        <dbReference type="EMBL" id="JAD95029.1"/>
    </source>
</evidence>
<reference evidence="2" key="2">
    <citation type="journal article" date="2015" name="Data Brief">
        <title>Shoot transcriptome of the giant reed, Arundo donax.</title>
        <authorList>
            <person name="Barrero R.A."/>
            <person name="Guerrero F.D."/>
            <person name="Moolhuijzen P."/>
            <person name="Goolsby J.A."/>
            <person name="Tidwell J."/>
            <person name="Bellgard S.E."/>
            <person name="Bellgard M.I."/>
        </authorList>
    </citation>
    <scope>NUCLEOTIDE SEQUENCE</scope>
    <source>
        <tissue evidence="2">Shoot tissue taken approximately 20 cm above the soil surface</tissue>
    </source>
</reference>
<accession>A0A0A9E2L9</accession>
<organism evidence="2">
    <name type="scientific">Arundo donax</name>
    <name type="common">Giant reed</name>
    <name type="synonym">Donax arundinaceus</name>
    <dbReference type="NCBI Taxonomy" id="35708"/>
    <lineage>
        <taxon>Eukaryota</taxon>
        <taxon>Viridiplantae</taxon>
        <taxon>Streptophyta</taxon>
        <taxon>Embryophyta</taxon>
        <taxon>Tracheophyta</taxon>
        <taxon>Spermatophyta</taxon>
        <taxon>Magnoliopsida</taxon>
        <taxon>Liliopsida</taxon>
        <taxon>Poales</taxon>
        <taxon>Poaceae</taxon>
        <taxon>PACMAD clade</taxon>
        <taxon>Arundinoideae</taxon>
        <taxon>Arundineae</taxon>
        <taxon>Arundo</taxon>
    </lineage>
</organism>
<sequence length="42" mass="4446">MLKSATKSSSAGSHGSSDSVSPVSKDSWSNKYFKGSQRLPEV</sequence>
<evidence type="ECO:0000256" key="1">
    <source>
        <dbReference type="SAM" id="MobiDB-lite"/>
    </source>
</evidence>
<reference evidence="2" key="1">
    <citation type="submission" date="2014-09" db="EMBL/GenBank/DDBJ databases">
        <authorList>
            <person name="Magalhaes I.L.F."/>
            <person name="Oliveira U."/>
            <person name="Santos F.R."/>
            <person name="Vidigal T.H.D.A."/>
            <person name="Brescovit A.D."/>
            <person name="Santos A.J."/>
        </authorList>
    </citation>
    <scope>NUCLEOTIDE SEQUENCE</scope>
    <source>
        <tissue evidence="2">Shoot tissue taken approximately 20 cm above the soil surface</tissue>
    </source>
</reference>
<proteinExistence type="predicted"/>
<protein>
    <submittedName>
        <fullName evidence="2">Uncharacterized protein</fullName>
    </submittedName>
</protein>
<feature type="region of interest" description="Disordered" evidence="1">
    <location>
        <begin position="1"/>
        <end position="42"/>
    </location>
</feature>
<dbReference type="AlphaFoldDB" id="A0A0A9E2L9"/>
<feature type="compositionally biased region" description="Low complexity" evidence="1">
    <location>
        <begin position="1"/>
        <end position="29"/>
    </location>
</feature>
<dbReference type="EMBL" id="GBRH01202866">
    <property type="protein sequence ID" value="JAD95029.1"/>
    <property type="molecule type" value="Transcribed_RNA"/>
</dbReference>